<sequence length="136" mass="15790">MMFHDETQLLRFMTHDVTLCLMEDIDKIIARQEEKSRALYAELTAEGHIKMAEIERILKELEKIPEHIRSGPGTYDEGEDATLTAIEKYRRISDLAQEALRSSAEELLKRRYPQTEIAEAAGVTRQTIVRWKQAMK</sequence>
<gene>
    <name evidence="1" type="ORF">IDM48_11540</name>
</gene>
<evidence type="ECO:0000313" key="1">
    <source>
        <dbReference type="EMBL" id="QOW64949.1"/>
    </source>
</evidence>
<proteinExistence type="predicted"/>
<geneLocation type="plasmid" evidence="1 2">
    <name>p3</name>
</geneLocation>
<accession>A0A7S6WX21</accession>
<dbReference type="EMBL" id="CP062959">
    <property type="protein sequence ID" value="QOW64949.1"/>
    <property type="molecule type" value="Genomic_DNA"/>
</dbReference>
<dbReference type="RefSeq" id="WP_202939957.1">
    <property type="nucleotide sequence ID" value="NZ_CP062959.1"/>
</dbReference>
<dbReference type="Proteomes" id="UP000516421">
    <property type="component" value="Plasmid p3"/>
</dbReference>
<evidence type="ECO:0000313" key="2">
    <source>
        <dbReference type="Proteomes" id="UP000516421"/>
    </source>
</evidence>
<name>A0A7S6WX21_9MICC</name>
<dbReference type="KEGG" id="rama:IDM48_11540"/>
<protein>
    <submittedName>
        <fullName evidence="1">Uncharacterized protein</fullName>
    </submittedName>
</protein>
<organism evidence="1 2">
    <name type="scientific">Rothia amarae</name>
    <dbReference type="NCBI Taxonomy" id="169480"/>
    <lineage>
        <taxon>Bacteria</taxon>
        <taxon>Bacillati</taxon>
        <taxon>Actinomycetota</taxon>
        <taxon>Actinomycetes</taxon>
        <taxon>Micrococcales</taxon>
        <taxon>Micrococcaceae</taxon>
        <taxon>Rothia</taxon>
    </lineage>
</organism>
<keyword evidence="2" id="KW-1185">Reference proteome</keyword>
<dbReference type="AlphaFoldDB" id="A0A7S6WX21"/>
<keyword evidence="1" id="KW-0614">Plasmid</keyword>
<reference evidence="1 2" key="1">
    <citation type="submission" date="2020-09" db="EMBL/GenBank/DDBJ databases">
        <title>Investigation of environmental microbe.</title>
        <authorList>
            <person name="Ou Y."/>
            <person name="Kang Q."/>
        </authorList>
    </citation>
    <scope>NUCLEOTIDE SEQUENCE [LARGE SCALE GENOMIC DNA]</scope>
    <source>
        <strain evidence="1 2">KJZ-9</strain>
        <plasmid evidence="1 2">p3</plasmid>
    </source>
</reference>